<dbReference type="AlphaFoldDB" id="A0A9X4YCN8"/>
<name>A0A9X4YCN8_9GAMM</name>
<sequence>MVEVVAYGPDHYQGILELLDDAPFKARVWDWQFEDRAVCGHFDPVVLVDGDAVVGFNGVMAAPLKYGNQYVEGLWSCDFYIAPSHRGQGLGRMIKETLMEKAPVVMSFGVSPKAAAVLEHLGWQRSDEVWNYRHYRRSLSLRDFALQFLQGLNRLRGIRAPGYTGNLFWADSLPGPGEVDALWERTAPSLNKSVYRTHGYMEWKYQRHPMARYAFLLGRDKQGTLEALMVVRRKGESVRIVDWIGDPAREDLVASMVIECRRSYHDARVFSVTTSHDRMGLSLEKCGFFRSRTQPSFYVRSTLPGDTNPEKGWFIMGGDSDGELLSAAREEFKGGVKV</sequence>
<dbReference type="OrthoDB" id="9789605at2"/>
<dbReference type="Gene3D" id="3.40.630.30">
    <property type="match status" value="1"/>
</dbReference>
<protein>
    <submittedName>
        <fullName evidence="2">GNAT family N-acetyltransferase</fullName>
    </submittedName>
</protein>
<gene>
    <name evidence="2" type="ORF">GLW01_08445</name>
</gene>
<organism evidence="2 3">
    <name type="scientific">Vreelandella halophila</name>
    <dbReference type="NCBI Taxonomy" id="86177"/>
    <lineage>
        <taxon>Bacteria</taxon>
        <taxon>Pseudomonadati</taxon>
        <taxon>Pseudomonadota</taxon>
        <taxon>Gammaproteobacteria</taxon>
        <taxon>Oceanospirillales</taxon>
        <taxon>Halomonadaceae</taxon>
        <taxon>Vreelandella</taxon>
    </lineage>
</organism>
<dbReference type="GO" id="GO:0016747">
    <property type="term" value="F:acyltransferase activity, transferring groups other than amino-acyl groups"/>
    <property type="evidence" value="ECO:0007669"/>
    <property type="project" value="InterPro"/>
</dbReference>
<comment type="caution">
    <text evidence="2">The sequence shown here is derived from an EMBL/GenBank/DDBJ whole genome shotgun (WGS) entry which is preliminary data.</text>
</comment>
<dbReference type="InterPro" id="IPR000182">
    <property type="entry name" value="GNAT_dom"/>
</dbReference>
<dbReference type="CDD" id="cd04301">
    <property type="entry name" value="NAT_SF"/>
    <property type="match status" value="1"/>
</dbReference>
<dbReference type="Proteomes" id="UP000460751">
    <property type="component" value="Unassembled WGS sequence"/>
</dbReference>
<feature type="domain" description="N-acetyltransferase" evidence="1">
    <location>
        <begin position="2"/>
        <end position="142"/>
    </location>
</feature>
<evidence type="ECO:0000259" key="1">
    <source>
        <dbReference type="PROSITE" id="PS51186"/>
    </source>
</evidence>
<accession>A0A9X4YCN8</accession>
<evidence type="ECO:0000313" key="2">
    <source>
        <dbReference type="EMBL" id="MYL26823.1"/>
    </source>
</evidence>
<dbReference type="RefSeq" id="WP_160898786.1">
    <property type="nucleotide sequence ID" value="NZ_WMEX01000004.1"/>
</dbReference>
<dbReference type="Pfam" id="PF00583">
    <property type="entry name" value="Acetyltransf_1"/>
    <property type="match status" value="1"/>
</dbReference>
<keyword evidence="3" id="KW-1185">Reference proteome</keyword>
<evidence type="ECO:0000313" key="3">
    <source>
        <dbReference type="Proteomes" id="UP000460751"/>
    </source>
</evidence>
<dbReference type="InterPro" id="IPR016181">
    <property type="entry name" value="Acyl_CoA_acyltransferase"/>
</dbReference>
<dbReference type="EMBL" id="WMEX01000004">
    <property type="protein sequence ID" value="MYL26823.1"/>
    <property type="molecule type" value="Genomic_DNA"/>
</dbReference>
<dbReference type="SUPFAM" id="SSF55729">
    <property type="entry name" value="Acyl-CoA N-acyltransferases (Nat)"/>
    <property type="match status" value="1"/>
</dbReference>
<reference evidence="2 3" key="1">
    <citation type="submission" date="2019-11" db="EMBL/GenBank/DDBJ databases">
        <title>Genome sequences of 17 halophilic strains isolated from different environments.</title>
        <authorList>
            <person name="Furrow R.E."/>
        </authorList>
    </citation>
    <scope>NUCLEOTIDE SEQUENCE [LARGE SCALE GENOMIC DNA]</scope>
    <source>
        <strain evidence="2 3">22507_15_FS</strain>
    </source>
</reference>
<proteinExistence type="predicted"/>
<dbReference type="PROSITE" id="PS51186">
    <property type="entry name" value="GNAT"/>
    <property type="match status" value="1"/>
</dbReference>